<dbReference type="InterPro" id="IPR050595">
    <property type="entry name" value="Bact_response_regulator"/>
</dbReference>
<evidence type="ECO:0000313" key="5">
    <source>
        <dbReference type="Proteomes" id="UP000435138"/>
    </source>
</evidence>
<dbReference type="InterPro" id="IPR011006">
    <property type="entry name" value="CheY-like_superfamily"/>
</dbReference>
<evidence type="ECO:0000259" key="3">
    <source>
        <dbReference type="PROSITE" id="PS50110"/>
    </source>
</evidence>
<dbReference type="EMBL" id="WIXI01000022">
    <property type="protein sequence ID" value="MQY45140.1"/>
    <property type="molecule type" value="Genomic_DNA"/>
</dbReference>
<keyword evidence="5" id="KW-1185">Reference proteome</keyword>
<dbReference type="SUPFAM" id="SSF52172">
    <property type="entry name" value="CheY-like"/>
    <property type="match status" value="1"/>
</dbReference>
<feature type="domain" description="Response regulatory" evidence="3">
    <location>
        <begin position="1"/>
        <end position="110"/>
    </location>
</feature>
<evidence type="ECO:0000256" key="1">
    <source>
        <dbReference type="ARBA" id="ARBA00022553"/>
    </source>
</evidence>
<dbReference type="Proteomes" id="UP000435138">
    <property type="component" value="Unassembled WGS sequence"/>
</dbReference>
<name>A0A6A8A6A4_9HYPH</name>
<dbReference type="Pfam" id="PF00072">
    <property type="entry name" value="Response_reg"/>
    <property type="match status" value="1"/>
</dbReference>
<accession>A0A6A8A6A4</accession>
<comment type="caution">
    <text evidence="4">The sequence shown here is derived from an EMBL/GenBank/DDBJ whole genome shotgun (WGS) entry which is preliminary data.</text>
</comment>
<dbReference type="PROSITE" id="PS50110">
    <property type="entry name" value="RESPONSE_REGULATORY"/>
    <property type="match status" value="1"/>
</dbReference>
<evidence type="ECO:0000256" key="2">
    <source>
        <dbReference type="PROSITE-ProRule" id="PRU00169"/>
    </source>
</evidence>
<feature type="modified residue" description="4-aspartylphosphate" evidence="2">
    <location>
        <position position="49"/>
    </location>
</feature>
<sequence>MLLEDDLLLAMDMEEFLAGRGYEVIGPYGRVEDALEALETTEIDGAVVDLNLHGKLSFPVIDRLRCRNLPVIVCSGYAELPELKQKLAGLPLLPKPWNPRKLERLLEDVFEAVPR</sequence>
<dbReference type="PANTHER" id="PTHR44591:SF24">
    <property type="entry name" value="PROTEIN-GLUTAMATE METHYLESTERASE_PROTEIN-GLUTAMINE GLUTAMINASE 1"/>
    <property type="match status" value="1"/>
</dbReference>
<dbReference type="InterPro" id="IPR001789">
    <property type="entry name" value="Sig_transdc_resp-reg_receiver"/>
</dbReference>
<dbReference type="SMART" id="SM00448">
    <property type="entry name" value="REC"/>
    <property type="match status" value="1"/>
</dbReference>
<dbReference type="AlphaFoldDB" id="A0A6A8A6A4"/>
<reference evidence="4 5" key="1">
    <citation type="submission" date="2019-11" db="EMBL/GenBank/DDBJ databases">
        <title>Genome analysis of Rhizobacterium cereale a novel genus and species isolated from maize roots in North Spain.</title>
        <authorList>
            <person name="Menendez E."/>
            <person name="Flores-Felix J.D."/>
            <person name="Ramirez-Bahena M.-H."/>
            <person name="Igual J.M."/>
            <person name="Garcia-Fraile P."/>
            <person name="Peix A."/>
            <person name="Velazquez E."/>
        </authorList>
    </citation>
    <scope>NUCLEOTIDE SEQUENCE [LARGE SCALE GENOMIC DNA]</scope>
    <source>
        <strain evidence="4 5">RZME27</strain>
    </source>
</reference>
<evidence type="ECO:0000313" key="4">
    <source>
        <dbReference type="EMBL" id="MQY45140.1"/>
    </source>
</evidence>
<dbReference type="Gene3D" id="3.40.50.2300">
    <property type="match status" value="1"/>
</dbReference>
<organism evidence="4 5">
    <name type="scientific">Endobacterium cereale</name>
    <dbReference type="NCBI Taxonomy" id="2663029"/>
    <lineage>
        <taxon>Bacteria</taxon>
        <taxon>Pseudomonadati</taxon>
        <taxon>Pseudomonadota</taxon>
        <taxon>Alphaproteobacteria</taxon>
        <taxon>Hyphomicrobiales</taxon>
        <taxon>Rhizobiaceae</taxon>
        <taxon>Endobacterium</taxon>
    </lineage>
</organism>
<dbReference type="GO" id="GO:0000160">
    <property type="term" value="P:phosphorelay signal transduction system"/>
    <property type="evidence" value="ECO:0007669"/>
    <property type="project" value="InterPro"/>
</dbReference>
<gene>
    <name evidence="4" type="ORF">GAO09_03525</name>
</gene>
<dbReference type="PANTHER" id="PTHR44591">
    <property type="entry name" value="STRESS RESPONSE REGULATOR PROTEIN 1"/>
    <property type="match status" value="1"/>
</dbReference>
<protein>
    <submittedName>
        <fullName evidence="4">Response regulator</fullName>
    </submittedName>
</protein>
<proteinExistence type="predicted"/>
<keyword evidence="1 2" id="KW-0597">Phosphoprotein</keyword>